<dbReference type="Proteomes" id="UP000494106">
    <property type="component" value="Unassembled WGS sequence"/>
</dbReference>
<name>A0A8S1BKG9_ARCPL</name>
<protein>
    <submittedName>
        <fullName evidence="1">Uncharacterized protein</fullName>
    </submittedName>
</protein>
<keyword evidence="2" id="KW-1185">Reference proteome</keyword>
<reference evidence="1 2" key="1">
    <citation type="submission" date="2020-04" db="EMBL/GenBank/DDBJ databases">
        <authorList>
            <person name="Wallbank WR R."/>
            <person name="Pardo Diaz C."/>
            <person name="Kozak K."/>
            <person name="Martin S."/>
            <person name="Jiggins C."/>
            <person name="Moest M."/>
            <person name="Warren A I."/>
            <person name="Byers J.R.P. K."/>
            <person name="Montejo-Kovacevich G."/>
            <person name="Yen C E."/>
        </authorList>
    </citation>
    <scope>NUCLEOTIDE SEQUENCE [LARGE SCALE GENOMIC DNA]</scope>
</reference>
<organism evidence="1 2">
    <name type="scientific">Arctia plantaginis</name>
    <name type="common">Wood tiger moth</name>
    <name type="synonym">Phalaena plantaginis</name>
    <dbReference type="NCBI Taxonomy" id="874455"/>
    <lineage>
        <taxon>Eukaryota</taxon>
        <taxon>Metazoa</taxon>
        <taxon>Ecdysozoa</taxon>
        <taxon>Arthropoda</taxon>
        <taxon>Hexapoda</taxon>
        <taxon>Insecta</taxon>
        <taxon>Pterygota</taxon>
        <taxon>Neoptera</taxon>
        <taxon>Endopterygota</taxon>
        <taxon>Lepidoptera</taxon>
        <taxon>Glossata</taxon>
        <taxon>Ditrysia</taxon>
        <taxon>Noctuoidea</taxon>
        <taxon>Erebidae</taxon>
        <taxon>Arctiinae</taxon>
        <taxon>Arctia</taxon>
    </lineage>
</organism>
<evidence type="ECO:0000313" key="1">
    <source>
        <dbReference type="EMBL" id="CAB3260263.1"/>
    </source>
</evidence>
<dbReference type="EMBL" id="CADEBC010000733">
    <property type="protein sequence ID" value="CAB3260263.1"/>
    <property type="molecule type" value="Genomic_DNA"/>
</dbReference>
<sequence>MTEEQIKKDLKRSIASLKGKTQLESFEEEDLKPLFDEREKFFNNFYVQVALARSLLGYMSYKNKGDSYTTAETQGLKVKTACPYLKYNSQKLLYYVQPRKKCFLKNTIS</sequence>
<comment type="caution">
    <text evidence="1">The sequence shown here is derived from an EMBL/GenBank/DDBJ whole genome shotgun (WGS) entry which is preliminary data.</text>
</comment>
<gene>
    <name evidence="1" type="ORF">APLA_LOCUS17351</name>
</gene>
<dbReference type="AlphaFoldDB" id="A0A8S1BKG9"/>
<evidence type="ECO:0000313" key="2">
    <source>
        <dbReference type="Proteomes" id="UP000494106"/>
    </source>
</evidence>
<accession>A0A8S1BKG9</accession>
<proteinExistence type="predicted"/>